<sequence>MKTTTSPLRLLPYLGLTLLLEEATAQDPSSSSSVSLDTSSYIYVPTTSSDQAAAAAAATSSTTPPPPPPPPPPASTTSTSPDPDVATSVVYTTVTSYVVAGGAADPPSSTTSSAYDGVSADAASRHHQHHLVYPAFFLALDLGDNMDIDLGRPTLKPRPRRSPALDDDRLRPALLDRRVRVSAPRLPPTAAQPTWATGSFYTQLASALYAVDKSFAGRSDYATIVAAISHAGDADSPQVSASIASSAWGWAAVTTNGWFQSDVPAPVQTDVARY</sequence>
<feature type="compositionally biased region" description="Low complexity" evidence="1">
    <location>
        <begin position="75"/>
        <end position="85"/>
    </location>
</feature>
<feature type="region of interest" description="Disordered" evidence="1">
    <location>
        <begin position="52"/>
        <end position="85"/>
    </location>
</feature>
<feature type="signal peptide" evidence="2">
    <location>
        <begin position="1"/>
        <end position="25"/>
    </location>
</feature>
<keyword evidence="4" id="KW-1185">Reference proteome</keyword>
<evidence type="ECO:0000313" key="4">
    <source>
        <dbReference type="Proteomes" id="UP001446871"/>
    </source>
</evidence>
<dbReference type="EMBL" id="JAQQWM010000009">
    <property type="protein sequence ID" value="KAK8048004.1"/>
    <property type="molecule type" value="Genomic_DNA"/>
</dbReference>
<reference evidence="3 4" key="1">
    <citation type="submission" date="2023-01" db="EMBL/GenBank/DDBJ databases">
        <title>Analysis of 21 Apiospora genomes using comparative genomics revels a genus with tremendous synthesis potential of carbohydrate active enzymes and secondary metabolites.</title>
        <authorList>
            <person name="Sorensen T."/>
        </authorList>
    </citation>
    <scope>NUCLEOTIDE SEQUENCE [LARGE SCALE GENOMIC DNA]</scope>
    <source>
        <strain evidence="3 4">CBS 83171</strain>
    </source>
</reference>
<dbReference type="Proteomes" id="UP001446871">
    <property type="component" value="Unassembled WGS sequence"/>
</dbReference>
<proteinExistence type="predicted"/>
<accession>A0ABR1TQJ6</accession>
<keyword evidence="2" id="KW-0732">Signal</keyword>
<evidence type="ECO:0000256" key="1">
    <source>
        <dbReference type="SAM" id="MobiDB-lite"/>
    </source>
</evidence>
<feature type="chain" id="PRO_5046655329" evidence="2">
    <location>
        <begin position="26"/>
        <end position="274"/>
    </location>
</feature>
<feature type="compositionally biased region" description="Low complexity" evidence="1">
    <location>
        <begin position="52"/>
        <end position="62"/>
    </location>
</feature>
<evidence type="ECO:0000313" key="3">
    <source>
        <dbReference type="EMBL" id="KAK8048004.1"/>
    </source>
</evidence>
<organism evidence="3 4">
    <name type="scientific">Apiospora saccharicola</name>
    <dbReference type="NCBI Taxonomy" id="335842"/>
    <lineage>
        <taxon>Eukaryota</taxon>
        <taxon>Fungi</taxon>
        <taxon>Dikarya</taxon>
        <taxon>Ascomycota</taxon>
        <taxon>Pezizomycotina</taxon>
        <taxon>Sordariomycetes</taxon>
        <taxon>Xylariomycetidae</taxon>
        <taxon>Amphisphaeriales</taxon>
        <taxon>Apiosporaceae</taxon>
        <taxon>Apiospora</taxon>
    </lineage>
</organism>
<feature type="compositionally biased region" description="Pro residues" evidence="1">
    <location>
        <begin position="63"/>
        <end position="74"/>
    </location>
</feature>
<evidence type="ECO:0000256" key="2">
    <source>
        <dbReference type="SAM" id="SignalP"/>
    </source>
</evidence>
<name>A0ABR1TQJ6_9PEZI</name>
<protein>
    <submittedName>
        <fullName evidence="3">Uncharacterized protein</fullName>
    </submittedName>
</protein>
<comment type="caution">
    <text evidence="3">The sequence shown here is derived from an EMBL/GenBank/DDBJ whole genome shotgun (WGS) entry which is preliminary data.</text>
</comment>
<gene>
    <name evidence="3" type="ORF">PG996_016068</name>
</gene>